<dbReference type="Gene3D" id="1.20.1600.10">
    <property type="entry name" value="Outer membrane efflux proteins (OEP)"/>
    <property type="match status" value="1"/>
</dbReference>
<evidence type="ECO:0000256" key="5">
    <source>
        <dbReference type="ARBA" id="ARBA00022692"/>
    </source>
</evidence>
<evidence type="ECO:0000256" key="1">
    <source>
        <dbReference type="ARBA" id="ARBA00004442"/>
    </source>
</evidence>
<evidence type="ECO:0000256" key="2">
    <source>
        <dbReference type="ARBA" id="ARBA00007613"/>
    </source>
</evidence>
<keyword evidence="6 8" id="KW-0472">Membrane</keyword>
<keyword evidence="7" id="KW-0998">Cell outer membrane</keyword>
<reference evidence="9 10" key="1">
    <citation type="submission" date="2019-01" db="EMBL/GenBank/DDBJ databases">
        <title>Insights into ecological role of a new deltaproteobacterial order Candidatus Sinidesulfobacterales (Sva0485) by metagenomics and metatranscriptomics.</title>
        <authorList>
            <person name="Tan S."/>
            <person name="Liu J."/>
            <person name="Fang Y."/>
            <person name="Hedlund B."/>
            <person name="Lian Z.-H."/>
            <person name="Huang L.-Y."/>
            <person name="Li J.-T."/>
            <person name="Huang L.-N."/>
            <person name="Li W.-J."/>
            <person name="Jiang H.-C."/>
            <person name="Dong H.-L."/>
            <person name="Shu W.-S."/>
        </authorList>
    </citation>
    <scope>NUCLEOTIDE SEQUENCE [LARGE SCALE GENOMIC DNA]</scope>
    <source>
        <strain evidence="9">AP4</strain>
    </source>
</reference>
<dbReference type="GO" id="GO:0015288">
    <property type="term" value="F:porin activity"/>
    <property type="evidence" value="ECO:0007669"/>
    <property type="project" value="TreeGrafter"/>
</dbReference>
<evidence type="ECO:0000313" key="9">
    <source>
        <dbReference type="EMBL" id="RZV40541.1"/>
    </source>
</evidence>
<keyword evidence="5 8" id="KW-0812">Transmembrane</keyword>
<evidence type="ECO:0000256" key="3">
    <source>
        <dbReference type="ARBA" id="ARBA00022448"/>
    </source>
</evidence>
<evidence type="ECO:0000256" key="4">
    <source>
        <dbReference type="ARBA" id="ARBA00022452"/>
    </source>
</evidence>
<evidence type="ECO:0000256" key="8">
    <source>
        <dbReference type="SAM" id="Phobius"/>
    </source>
</evidence>
<comment type="similarity">
    <text evidence="2">Belongs to the outer membrane factor (OMF) (TC 1.B.17) family.</text>
</comment>
<protein>
    <submittedName>
        <fullName evidence="9">TolC family protein</fullName>
    </submittedName>
</protein>
<dbReference type="InterPro" id="IPR003423">
    <property type="entry name" value="OMP_efflux"/>
</dbReference>
<organism evidence="9 10">
    <name type="scientific">Candidatus Acidulodesulfobacterium acidiphilum</name>
    <dbReference type="NCBI Taxonomy" id="2597224"/>
    <lineage>
        <taxon>Bacteria</taxon>
        <taxon>Deltaproteobacteria</taxon>
        <taxon>Candidatus Acidulodesulfobacterales</taxon>
        <taxon>Candidatus Acidulodesulfobacterium</taxon>
    </lineage>
</organism>
<evidence type="ECO:0000313" key="10">
    <source>
        <dbReference type="Proteomes" id="UP000322454"/>
    </source>
</evidence>
<comment type="caution">
    <text evidence="9">The sequence shown here is derived from an EMBL/GenBank/DDBJ whole genome shotgun (WGS) entry which is preliminary data.</text>
</comment>
<dbReference type="PANTHER" id="PTHR30026">
    <property type="entry name" value="OUTER MEMBRANE PROTEIN TOLC"/>
    <property type="match status" value="1"/>
</dbReference>
<name>A0A520XH66_9DELT</name>
<sequence length="486" mass="55810">MKKNIIASVFLIIIVYIISLVLPFNVYAQTNKKMFKNKHKYNGGISMGRQRAQNGAYTVNRAVRQALKNNDLIKSAVQRVKAAQANFNAATAGMLPKLSFNYNASRMEYQPYLQTSHVPIPTFSKSGGKNGYMYFPPRIYMNSDTNFNWSLQITQPVFTGFALLDKRELAKIGINISRVQKHEAVLNVIEGVKLAYFNVLRAQEQLKVAGEQVKSLKSHEMQAKLLYKQGVIPYNDLLKSEVALADAVQYKTSSIAALNIAVSNFNTVLNQNINAKDGFKNIRYVNFKRYRLSPLFVYALRHRPGLKIFRFKIKQETLKEKIAESRYYPHVSAFAAYSQSGQNWLAENNAFNNQENKIIGLSATWTLFNWFKTSDNYQKEKHEKTALKYSLKSYINDVRLEVKSDLLNLRTAFKNIKAAKLSVRQAKENLKITNLQYIQETTTSTEVLDAETYLKHAQLNYYDSLYGYDIYLAKLQRDIGRNRYGE</sequence>
<dbReference type="EMBL" id="SHMQ01000001">
    <property type="protein sequence ID" value="RZV40541.1"/>
    <property type="molecule type" value="Genomic_DNA"/>
</dbReference>
<comment type="subcellular location">
    <subcellularLocation>
        <location evidence="1">Cell outer membrane</location>
    </subcellularLocation>
</comment>
<dbReference type="GO" id="GO:0015562">
    <property type="term" value="F:efflux transmembrane transporter activity"/>
    <property type="evidence" value="ECO:0007669"/>
    <property type="project" value="InterPro"/>
</dbReference>
<proteinExistence type="inferred from homology"/>
<dbReference type="PANTHER" id="PTHR30026:SF20">
    <property type="entry name" value="OUTER MEMBRANE PROTEIN TOLC"/>
    <property type="match status" value="1"/>
</dbReference>
<keyword evidence="3" id="KW-0813">Transport</keyword>
<dbReference type="Pfam" id="PF02321">
    <property type="entry name" value="OEP"/>
    <property type="match status" value="2"/>
</dbReference>
<dbReference type="Proteomes" id="UP000322454">
    <property type="component" value="Unassembled WGS sequence"/>
</dbReference>
<dbReference type="SUPFAM" id="SSF56954">
    <property type="entry name" value="Outer membrane efflux proteins (OEP)"/>
    <property type="match status" value="1"/>
</dbReference>
<dbReference type="GO" id="GO:1990281">
    <property type="term" value="C:efflux pump complex"/>
    <property type="evidence" value="ECO:0007669"/>
    <property type="project" value="TreeGrafter"/>
</dbReference>
<accession>A0A520XH66</accession>
<dbReference type="GO" id="GO:0009279">
    <property type="term" value="C:cell outer membrane"/>
    <property type="evidence" value="ECO:0007669"/>
    <property type="project" value="UniProtKB-SubCell"/>
</dbReference>
<gene>
    <name evidence="9" type="ORF">EVJ48_01075</name>
</gene>
<dbReference type="AlphaFoldDB" id="A0A520XH66"/>
<evidence type="ECO:0000256" key="7">
    <source>
        <dbReference type="ARBA" id="ARBA00023237"/>
    </source>
</evidence>
<keyword evidence="4" id="KW-1134">Transmembrane beta strand</keyword>
<evidence type="ECO:0000256" key="6">
    <source>
        <dbReference type="ARBA" id="ARBA00023136"/>
    </source>
</evidence>
<dbReference type="InterPro" id="IPR051906">
    <property type="entry name" value="TolC-like"/>
</dbReference>
<keyword evidence="8" id="KW-1133">Transmembrane helix</keyword>
<feature type="transmembrane region" description="Helical" evidence="8">
    <location>
        <begin position="6"/>
        <end position="28"/>
    </location>
</feature>